<dbReference type="Pfam" id="PF07445">
    <property type="entry name" value="PriC"/>
    <property type="match status" value="1"/>
</dbReference>
<dbReference type="OrthoDB" id="5690040at2"/>
<dbReference type="Proteomes" id="UP000189433">
    <property type="component" value="Unassembled WGS sequence"/>
</dbReference>
<gene>
    <name evidence="1" type="ORF">BKK50_05885</name>
</gene>
<evidence type="ECO:0000313" key="2">
    <source>
        <dbReference type="Proteomes" id="UP000189433"/>
    </source>
</evidence>
<dbReference type="Gene3D" id="1.20.1270.340">
    <property type="match status" value="1"/>
</dbReference>
<comment type="caution">
    <text evidence="1">The sequence shown here is derived from an EMBL/GenBank/DDBJ whole genome shotgun (WGS) entry which is preliminary data.</text>
</comment>
<evidence type="ECO:0000313" key="1">
    <source>
        <dbReference type="EMBL" id="OOF42965.1"/>
    </source>
</evidence>
<organism evidence="1 2">
    <name type="scientific">Rodentibacter rarus</name>
    <dbReference type="NCBI Taxonomy" id="1908260"/>
    <lineage>
        <taxon>Bacteria</taxon>
        <taxon>Pseudomonadati</taxon>
        <taxon>Pseudomonadota</taxon>
        <taxon>Gammaproteobacteria</taxon>
        <taxon>Pasteurellales</taxon>
        <taxon>Pasteurellaceae</taxon>
        <taxon>Rodentibacter</taxon>
    </lineage>
</organism>
<dbReference type="AlphaFoldDB" id="A0A1V3ILU7"/>
<name>A0A1V3ILU7_9PAST</name>
<keyword evidence="2" id="KW-1185">Reference proteome</keyword>
<dbReference type="InterPro" id="IPR010890">
    <property type="entry name" value="PriC"/>
</dbReference>
<dbReference type="RefSeq" id="WP_077416287.1">
    <property type="nucleotide sequence ID" value="NZ_MLHI01000020.1"/>
</dbReference>
<sequence length="193" mass="23333">MTIQQLINTLEQKVQQLQHTYSSRLEEKIFTKFDRTLFSESRQTVAFYFAEINKTLEKIKSLDLTEINYYLFMTNHLLKQCHALSETLSRKNNRFIERQSQTSLLKKAHHDIHKLPPRERLEKYYEALEQLNHLYQQQRDLIRTETLPENQQKAIRLAEGYKHRRQKCQEAIELLEEYLAFKEEQNSKNNSEK</sequence>
<dbReference type="InterPro" id="IPR038338">
    <property type="entry name" value="PriC_sf"/>
</dbReference>
<accession>A0A1V3ILU7</accession>
<protein>
    <submittedName>
        <fullName evidence="1">Primosomal replication protein N</fullName>
    </submittedName>
</protein>
<proteinExistence type="predicted"/>
<dbReference type="EMBL" id="MLHJ01000047">
    <property type="protein sequence ID" value="OOF42965.1"/>
    <property type="molecule type" value="Genomic_DNA"/>
</dbReference>
<reference evidence="1 2" key="1">
    <citation type="submission" date="2016-10" db="EMBL/GenBank/DDBJ databases">
        <title>Rodentibacter gen. nov. and new species.</title>
        <authorList>
            <person name="Christensen H."/>
        </authorList>
    </citation>
    <scope>NUCLEOTIDE SEQUENCE [LARGE SCALE GENOMIC DNA]</scope>
    <source>
        <strain evidence="1 2">CCUG17206</strain>
    </source>
</reference>